<keyword evidence="2" id="KW-1185">Reference proteome</keyword>
<dbReference type="AlphaFoldDB" id="A0A9N9A9J7"/>
<gene>
    <name evidence="1" type="ORF">FMOSSE_LOCUS5031</name>
</gene>
<dbReference type="Proteomes" id="UP000789375">
    <property type="component" value="Unassembled WGS sequence"/>
</dbReference>
<sequence>MTPDFEQKDPDFYKQNYVNGVYLNYASPEQPIPKRNSSNASFETMC</sequence>
<evidence type="ECO:0000313" key="1">
    <source>
        <dbReference type="EMBL" id="CAG8521001.1"/>
    </source>
</evidence>
<organism evidence="1 2">
    <name type="scientific">Funneliformis mosseae</name>
    <name type="common">Endomycorrhizal fungus</name>
    <name type="synonym">Glomus mosseae</name>
    <dbReference type="NCBI Taxonomy" id="27381"/>
    <lineage>
        <taxon>Eukaryota</taxon>
        <taxon>Fungi</taxon>
        <taxon>Fungi incertae sedis</taxon>
        <taxon>Mucoromycota</taxon>
        <taxon>Glomeromycotina</taxon>
        <taxon>Glomeromycetes</taxon>
        <taxon>Glomerales</taxon>
        <taxon>Glomeraceae</taxon>
        <taxon>Funneliformis</taxon>
    </lineage>
</organism>
<comment type="caution">
    <text evidence="1">The sequence shown here is derived from an EMBL/GenBank/DDBJ whole genome shotgun (WGS) entry which is preliminary data.</text>
</comment>
<reference evidence="1" key="1">
    <citation type="submission" date="2021-06" db="EMBL/GenBank/DDBJ databases">
        <authorList>
            <person name="Kallberg Y."/>
            <person name="Tangrot J."/>
            <person name="Rosling A."/>
        </authorList>
    </citation>
    <scope>NUCLEOTIDE SEQUENCE</scope>
    <source>
        <strain evidence="1">87-6 pot B 2015</strain>
    </source>
</reference>
<name>A0A9N9A9J7_FUNMO</name>
<protein>
    <submittedName>
        <fullName evidence="1">6056_t:CDS:1</fullName>
    </submittedName>
</protein>
<evidence type="ECO:0000313" key="2">
    <source>
        <dbReference type="Proteomes" id="UP000789375"/>
    </source>
</evidence>
<dbReference type="EMBL" id="CAJVPP010000903">
    <property type="protein sequence ID" value="CAG8521001.1"/>
    <property type="molecule type" value="Genomic_DNA"/>
</dbReference>
<proteinExistence type="predicted"/>
<accession>A0A9N9A9J7</accession>